<keyword evidence="3 11" id="KW-0812">Transmembrane</keyword>
<dbReference type="GO" id="GO:0000001">
    <property type="term" value="P:mitochondrion inheritance"/>
    <property type="evidence" value="ECO:0007669"/>
    <property type="project" value="InterPro"/>
</dbReference>
<comment type="function">
    <text evidence="9">Involved in the organization of the mitochondrial membranes and the global structure of the mitochondria. Also required for mitochondrial distribution and mobility as well as for the maintenance of mitochondrial DNA nucleoids structures.</text>
</comment>
<comment type="similarity">
    <text evidence="2">Belongs to the MDM31/MDM32 family.</text>
</comment>
<gene>
    <name evidence="12" type="ORF">TD95_004436</name>
</gene>
<accession>A0A0F4ZKR0</accession>
<comment type="subcellular location">
    <subcellularLocation>
        <location evidence="1">Mitochondrion inner membrane</location>
    </subcellularLocation>
</comment>
<feature type="transmembrane region" description="Helical" evidence="11">
    <location>
        <begin position="88"/>
        <end position="118"/>
    </location>
</feature>
<sequence>MPKNLPRSKDAASATGQPSVDGDTETIAHQVSKYLHLPNLPTLQDLQTMHRPSKEELLAAATGFWQRLKVRFKWASIRSMRPWNADEWGAFVSWFMLGHIVWILVGTTTFFSIILWAVNTVVAQESLAKWIGDYLTQSAGITVVFESAIVPKWRDGVISFRNVFVSRRPGQVLSSVSKGSSTDAAAVAAAERESEETSPSVPVFTDDGNYTQFDVTMSTVNVTLSFLKWWNGKGLLKDVEIKGVRGIIDRTSVRWPDDLGNPLDYRYEHQPGDFELNSFKMEDLLVTVHHPDGFRPFPVSIYSCELPQLRKQWLFYDFLSANHMSGSIDGSLFTIHPRQVQTHGPAAALGAMGAHTDSIGPPEAWKKVSRMRIDGLKIDHLNRGVAGPFGWIYEGNVDIVADIIFPNDADEGLSKVVSDLYDHLEEIVILNRARFLKEAPELLDRTGLSAYKPTFNLHTVPETTETDPETQLSAVPSSYTLPSRTPDFMGDHDHPDHMPSPLSSLVHQDDRRYVLFDLRIHFNDVKATVPLFTSNMSYVNQALVRPIVAYINAKRTCIPINCRLVKRHSDFRGSWSAWDCGLMDDMSAETYDAFARDVEDQHNRVRRLRKVGFWTLSMAIQALFMGMAGSVM</sequence>
<evidence type="ECO:0000256" key="2">
    <source>
        <dbReference type="ARBA" id="ARBA00005687"/>
    </source>
</evidence>
<keyword evidence="6 11" id="KW-1133">Transmembrane helix</keyword>
<evidence type="ECO:0000256" key="10">
    <source>
        <dbReference type="SAM" id="MobiDB-lite"/>
    </source>
</evidence>
<keyword evidence="7" id="KW-0496">Mitochondrion</keyword>
<feature type="region of interest" description="Disordered" evidence="10">
    <location>
        <begin position="1"/>
        <end position="23"/>
    </location>
</feature>
<keyword evidence="13" id="KW-1185">Reference proteome</keyword>
<dbReference type="Proteomes" id="UP000033483">
    <property type="component" value="Unassembled WGS sequence"/>
</dbReference>
<reference evidence="12 13" key="1">
    <citation type="submission" date="2015-03" db="EMBL/GenBank/DDBJ databases">
        <authorList>
            <person name="Radwan O."/>
            <person name="Al-Naeli F.A."/>
            <person name="Rendon G.A."/>
            <person name="Fields C."/>
        </authorList>
    </citation>
    <scope>NUCLEOTIDE SEQUENCE [LARGE SCALE GENOMIC DNA]</scope>
    <source>
        <strain evidence="12">CR-DP1</strain>
    </source>
</reference>
<evidence type="ECO:0000256" key="6">
    <source>
        <dbReference type="ARBA" id="ARBA00022989"/>
    </source>
</evidence>
<dbReference type="EMBL" id="LAEV01000301">
    <property type="protein sequence ID" value="KKA30716.1"/>
    <property type="molecule type" value="Genomic_DNA"/>
</dbReference>
<dbReference type="GO" id="GO:0007005">
    <property type="term" value="P:mitochondrion organization"/>
    <property type="evidence" value="ECO:0007669"/>
    <property type="project" value="InterPro"/>
</dbReference>
<evidence type="ECO:0000256" key="7">
    <source>
        <dbReference type="ARBA" id="ARBA00023128"/>
    </source>
</evidence>
<evidence type="ECO:0000256" key="8">
    <source>
        <dbReference type="ARBA" id="ARBA00023136"/>
    </source>
</evidence>
<dbReference type="OrthoDB" id="17678at2759"/>
<evidence type="ECO:0000313" key="13">
    <source>
        <dbReference type="Proteomes" id="UP000033483"/>
    </source>
</evidence>
<keyword evidence="4" id="KW-0999">Mitochondrion inner membrane</keyword>
<keyword evidence="5" id="KW-0809">Transit peptide</keyword>
<evidence type="ECO:0008006" key="14">
    <source>
        <dbReference type="Google" id="ProtNLM"/>
    </source>
</evidence>
<organism evidence="12 13">
    <name type="scientific">Thielaviopsis punctulata</name>
    <dbReference type="NCBI Taxonomy" id="72032"/>
    <lineage>
        <taxon>Eukaryota</taxon>
        <taxon>Fungi</taxon>
        <taxon>Dikarya</taxon>
        <taxon>Ascomycota</taxon>
        <taxon>Pezizomycotina</taxon>
        <taxon>Sordariomycetes</taxon>
        <taxon>Hypocreomycetidae</taxon>
        <taxon>Microascales</taxon>
        <taxon>Ceratocystidaceae</taxon>
        <taxon>Thielaviopsis</taxon>
    </lineage>
</organism>
<proteinExistence type="inferred from homology"/>
<dbReference type="PANTHER" id="PTHR31068">
    <property type="entry name" value="MITOCHONDRIAL DISTRIBUTION AND MORPHOLOGY PROTEIN 31"/>
    <property type="match status" value="1"/>
</dbReference>
<comment type="caution">
    <text evidence="12">The sequence shown here is derived from an EMBL/GenBank/DDBJ whole genome shotgun (WGS) entry which is preliminary data.</text>
</comment>
<keyword evidence="8 11" id="KW-0472">Membrane</keyword>
<evidence type="ECO:0000256" key="5">
    <source>
        <dbReference type="ARBA" id="ARBA00022946"/>
    </source>
</evidence>
<evidence type="ECO:0000256" key="3">
    <source>
        <dbReference type="ARBA" id="ARBA00022692"/>
    </source>
</evidence>
<evidence type="ECO:0000256" key="4">
    <source>
        <dbReference type="ARBA" id="ARBA00022792"/>
    </source>
</evidence>
<protein>
    <recommendedName>
        <fullName evidence="14">Mitochondrial distribution and morphology protein family 31/32</fullName>
    </recommendedName>
</protein>
<dbReference type="InterPro" id="IPR012571">
    <property type="entry name" value="Mdm31/Mdm32"/>
</dbReference>
<evidence type="ECO:0000256" key="9">
    <source>
        <dbReference type="ARBA" id="ARBA00025191"/>
    </source>
</evidence>
<dbReference type="PANTHER" id="PTHR31068:SF0">
    <property type="entry name" value="MITOCHONDRIAL DISTRIBUTION AND MORPHOLOGY PROTEIN 31"/>
    <property type="match status" value="1"/>
</dbReference>
<dbReference type="GO" id="GO:0005743">
    <property type="term" value="C:mitochondrial inner membrane"/>
    <property type="evidence" value="ECO:0007669"/>
    <property type="project" value="UniProtKB-SubCell"/>
</dbReference>
<evidence type="ECO:0000256" key="1">
    <source>
        <dbReference type="ARBA" id="ARBA00004273"/>
    </source>
</evidence>
<dbReference type="AlphaFoldDB" id="A0A0F4ZKR0"/>
<evidence type="ECO:0000256" key="11">
    <source>
        <dbReference type="SAM" id="Phobius"/>
    </source>
</evidence>
<evidence type="ECO:0000313" key="12">
    <source>
        <dbReference type="EMBL" id="KKA30716.1"/>
    </source>
</evidence>
<dbReference type="Pfam" id="PF08118">
    <property type="entry name" value="MDM31_MDM32"/>
    <property type="match status" value="1"/>
</dbReference>
<name>A0A0F4ZKR0_9PEZI</name>